<evidence type="ECO:0000313" key="1">
    <source>
        <dbReference type="EMBL" id="GAJ02924.1"/>
    </source>
</evidence>
<dbReference type="EMBL" id="BARW01033977">
    <property type="protein sequence ID" value="GAJ02924.1"/>
    <property type="molecule type" value="Genomic_DNA"/>
</dbReference>
<proteinExistence type="predicted"/>
<gene>
    <name evidence="1" type="ORF">S12H4_53386</name>
</gene>
<sequence length="102" mass="11598">TDEDISQYCLGSVEDRVSGVDFKVKGKGYQTKPASKMERLKNGGVRVQTYGMRDWYQRKKEIDYILYSNGKSIAVFPNKNYKVSNDGKTVTHYENIAKGTFG</sequence>
<name>X1TCD9_9ZZZZ</name>
<feature type="non-terminal residue" evidence="1">
    <location>
        <position position="1"/>
    </location>
</feature>
<protein>
    <submittedName>
        <fullName evidence="1">Uncharacterized protein</fullName>
    </submittedName>
</protein>
<comment type="caution">
    <text evidence="1">The sequence shown here is derived from an EMBL/GenBank/DDBJ whole genome shotgun (WGS) entry which is preliminary data.</text>
</comment>
<reference evidence="1" key="1">
    <citation type="journal article" date="2014" name="Front. Microbiol.">
        <title>High frequency of phylogenetically diverse reductive dehalogenase-homologous genes in deep subseafloor sedimentary metagenomes.</title>
        <authorList>
            <person name="Kawai M."/>
            <person name="Futagami T."/>
            <person name="Toyoda A."/>
            <person name="Takaki Y."/>
            <person name="Nishi S."/>
            <person name="Hori S."/>
            <person name="Arai W."/>
            <person name="Tsubouchi T."/>
            <person name="Morono Y."/>
            <person name="Uchiyama I."/>
            <person name="Ito T."/>
            <person name="Fujiyama A."/>
            <person name="Inagaki F."/>
            <person name="Takami H."/>
        </authorList>
    </citation>
    <scope>NUCLEOTIDE SEQUENCE</scope>
    <source>
        <strain evidence="1">Expedition CK06-06</strain>
    </source>
</reference>
<accession>X1TCD9</accession>
<organism evidence="1">
    <name type="scientific">marine sediment metagenome</name>
    <dbReference type="NCBI Taxonomy" id="412755"/>
    <lineage>
        <taxon>unclassified sequences</taxon>
        <taxon>metagenomes</taxon>
        <taxon>ecological metagenomes</taxon>
    </lineage>
</organism>
<dbReference type="AlphaFoldDB" id="X1TCD9"/>